<dbReference type="EMBL" id="JAHCMY010000001">
    <property type="protein sequence ID" value="MBS9522611.1"/>
    <property type="molecule type" value="Genomic_DNA"/>
</dbReference>
<reference evidence="3 4" key="1">
    <citation type="submission" date="2021-05" db="EMBL/GenBank/DDBJ databases">
        <authorList>
            <person name="Zhang Z.D."/>
            <person name="Osman G."/>
        </authorList>
    </citation>
    <scope>NUCLEOTIDE SEQUENCE [LARGE SCALE GENOMIC DNA]</scope>
    <source>
        <strain evidence="3 4">KCTC 32217</strain>
    </source>
</reference>
<accession>A0AAP2CG85</accession>
<comment type="caution">
    <text evidence="3">The sequence shown here is derived from an EMBL/GenBank/DDBJ whole genome shotgun (WGS) entry which is preliminary data.</text>
</comment>
<dbReference type="Proteomes" id="UP001319104">
    <property type="component" value="Unassembled WGS sequence"/>
</dbReference>
<evidence type="ECO:0000313" key="3">
    <source>
        <dbReference type="EMBL" id="MBS9522611.1"/>
    </source>
</evidence>
<keyword evidence="4" id="KW-1185">Reference proteome</keyword>
<gene>
    <name evidence="3" type="ORF">KI659_01165</name>
</gene>
<evidence type="ECO:0000259" key="2">
    <source>
        <dbReference type="Pfam" id="PF18962"/>
    </source>
</evidence>
<evidence type="ECO:0000313" key="4">
    <source>
        <dbReference type="Proteomes" id="UP001319104"/>
    </source>
</evidence>
<evidence type="ECO:0000256" key="1">
    <source>
        <dbReference type="SAM" id="SignalP"/>
    </source>
</evidence>
<name>A0AAP2CG85_9BACT</name>
<feature type="signal peptide" evidence="1">
    <location>
        <begin position="1"/>
        <end position="21"/>
    </location>
</feature>
<dbReference type="RefSeq" id="WP_213943506.1">
    <property type="nucleotide sequence ID" value="NZ_JAHBGI010000004.1"/>
</dbReference>
<dbReference type="InterPro" id="IPR026444">
    <property type="entry name" value="Secre_tail"/>
</dbReference>
<feature type="chain" id="PRO_5042965295" evidence="1">
    <location>
        <begin position="22"/>
        <end position="237"/>
    </location>
</feature>
<dbReference type="AlphaFoldDB" id="A0AAP2CG85"/>
<sequence length="237" mass="26557">MNRLCVFLCMLLMLVQYPAEARQVRVLNDAIEFTGPINTIQRKSLLLQNESSSDKTYTLKFLRGNIGSSQNLKLCIGDNCYNLKKDVGKINLNLKAGELITDLYLEFELGITETKGTFDLHFSNVGNPRDVFILEAVYNVINGDSGNEVQHKDIAIGAAYPNPSNNIAQIDYELKNPNAHARIVVNSFIGNPVYDFLLDPRQNSLVINVADLNPGVYFYTLIVDNKNIVTKKLVVKK</sequence>
<organism evidence="3 4">
    <name type="scientific">Litoribacter ruber</name>
    <dbReference type="NCBI Taxonomy" id="702568"/>
    <lineage>
        <taxon>Bacteria</taxon>
        <taxon>Pseudomonadati</taxon>
        <taxon>Bacteroidota</taxon>
        <taxon>Cytophagia</taxon>
        <taxon>Cytophagales</taxon>
        <taxon>Cyclobacteriaceae</taxon>
        <taxon>Litoribacter</taxon>
    </lineage>
</organism>
<dbReference type="NCBIfam" id="TIGR04183">
    <property type="entry name" value="Por_Secre_tail"/>
    <property type="match status" value="1"/>
</dbReference>
<protein>
    <submittedName>
        <fullName evidence="3">T9SS type A sorting domain-containing protein</fullName>
    </submittedName>
</protein>
<feature type="domain" description="Secretion system C-terminal sorting" evidence="2">
    <location>
        <begin position="160"/>
        <end position="235"/>
    </location>
</feature>
<dbReference type="Pfam" id="PF18962">
    <property type="entry name" value="Por_Secre_tail"/>
    <property type="match status" value="1"/>
</dbReference>
<proteinExistence type="predicted"/>
<keyword evidence="1" id="KW-0732">Signal</keyword>